<keyword evidence="2" id="KW-0813">Transport</keyword>
<dbReference type="SUPFAM" id="SSF47240">
    <property type="entry name" value="Ferritin-like"/>
    <property type="match status" value="1"/>
</dbReference>
<dbReference type="NCBIfam" id="NF045767">
    <property type="entry name" value="RuberyRbr"/>
    <property type="match status" value="1"/>
</dbReference>
<feature type="domain" description="Ferritin-like diiron" evidence="7">
    <location>
        <begin position="4"/>
        <end position="149"/>
    </location>
</feature>
<dbReference type="PANTHER" id="PTHR43865">
    <property type="entry name" value="RUBRERYTHRIN-RELATED"/>
    <property type="match status" value="1"/>
</dbReference>
<dbReference type="InterPro" id="IPR024934">
    <property type="entry name" value="Rubredoxin-like_dom"/>
</dbReference>
<dbReference type="SUPFAM" id="SSF57802">
    <property type="entry name" value="Rubredoxin-like"/>
    <property type="match status" value="1"/>
</dbReference>
<organism evidence="8 9">
    <name type="scientific">Tritrichomonas foetus</name>
    <dbReference type="NCBI Taxonomy" id="1144522"/>
    <lineage>
        <taxon>Eukaryota</taxon>
        <taxon>Metamonada</taxon>
        <taxon>Parabasalia</taxon>
        <taxon>Tritrichomonadida</taxon>
        <taxon>Tritrichomonadidae</taxon>
        <taxon>Tritrichomonas</taxon>
    </lineage>
</organism>
<dbReference type="Pfam" id="PF02915">
    <property type="entry name" value="Rubrerythrin"/>
    <property type="match status" value="1"/>
</dbReference>
<dbReference type="Gene3D" id="2.20.28.10">
    <property type="match status" value="1"/>
</dbReference>
<dbReference type="CDD" id="cd00729">
    <property type="entry name" value="rubredoxin_SM"/>
    <property type="match status" value="1"/>
</dbReference>
<evidence type="ECO:0000256" key="4">
    <source>
        <dbReference type="ARBA" id="ARBA00022982"/>
    </source>
</evidence>
<dbReference type="GeneID" id="94832922"/>
<keyword evidence="4" id="KW-0249">Electron transport</keyword>
<dbReference type="AlphaFoldDB" id="A0A1J4KUB9"/>
<sequence>MTIPLKGSRTEKNLAAAFAAECMARNRYTYFASKAKKQGYEQIAALFLETAENEREHGKIFLKLMNSDGTPIPIRTTVAAVSIGSTLDNLRAAAAGEKEEYTVTYPHSADVAEQEGFDEIANTFRAIAQVEAEHEKRFTLLAQKVENGTVFKRSKIVRWKCRNCGYVFEGQEAPNECPACGHPQGFYEIKEVLE</sequence>
<dbReference type="InterPro" id="IPR052364">
    <property type="entry name" value="Rubrerythrin"/>
</dbReference>
<dbReference type="VEuPathDB" id="TrichDB:TRFO_15148"/>
<dbReference type="Proteomes" id="UP000179807">
    <property type="component" value="Unassembled WGS sequence"/>
</dbReference>
<evidence type="ECO:0000313" key="9">
    <source>
        <dbReference type="Proteomes" id="UP000179807"/>
    </source>
</evidence>
<evidence type="ECO:0000256" key="5">
    <source>
        <dbReference type="ARBA" id="ARBA00023004"/>
    </source>
</evidence>
<evidence type="ECO:0000259" key="7">
    <source>
        <dbReference type="PROSITE" id="PS50905"/>
    </source>
</evidence>
<dbReference type="InterPro" id="IPR012347">
    <property type="entry name" value="Ferritin-like"/>
</dbReference>
<evidence type="ECO:0000256" key="2">
    <source>
        <dbReference type="ARBA" id="ARBA00022448"/>
    </source>
</evidence>
<dbReference type="Pfam" id="PF21349">
    <property type="entry name" value="RUBY_RBDX"/>
    <property type="match status" value="1"/>
</dbReference>
<dbReference type="OrthoDB" id="10257359at2759"/>
<dbReference type="PANTHER" id="PTHR43865:SF1">
    <property type="entry name" value="RUBRERYTHRIN-RELATED"/>
    <property type="match status" value="1"/>
</dbReference>
<evidence type="ECO:0000313" key="8">
    <source>
        <dbReference type="EMBL" id="OHT14488.1"/>
    </source>
</evidence>
<dbReference type="EMBL" id="MLAK01000363">
    <property type="protein sequence ID" value="OHT14488.1"/>
    <property type="molecule type" value="Genomic_DNA"/>
</dbReference>
<dbReference type="GO" id="GO:0005506">
    <property type="term" value="F:iron ion binding"/>
    <property type="evidence" value="ECO:0007669"/>
    <property type="project" value="InterPro"/>
</dbReference>
<dbReference type="PROSITE" id="PS50905">
    <property type="entry name" value="FERRITIN_LIKE"/>
    <property type="match status" value="1"/>
</dbReference>
<gene>
    <name evidence="8" type="primary">rbr</name>
    <name evidence="8" type="ORF">TRFO_15148</name>
</gene>
<dbReference type="Gene3D" id="1.20.1260.10">
    <property type="match status" value="1"/>
</dbReference>
<accession>A0A1J4KUB9</accession>
<evidence type="ECO:0000256" key="3">
    <source>
        <dbReference type="ARBA" id="ARBA00022723"/>
    </source>
</evidence>
<reference evidence="8" key="1">
    <citation type="submission" date="2016-10" db="EMBL/GenBank/DDBJ databases">
        <authorList>
            <person name="Benchimol M."/>
            <person name="Almeida L.G."/>
            <person name="Vasconcelos A.T."/>
            <person name="Perreira-Neves A."/>
            <person name="Rosa I.A."/>
            <person name="Tasca T."/>
            <person name="Bogo M.R."/>
            <person name="de Souza W."/>
        </authorList>
    </citation>
    <scope>NUCLEOTIDE SEQUENCE [LARGE SCALE GENOMIC DNA]</scope>
    <source>
        <strain evidence="8">K</strain>
    </source>
</reference>
<dbReference type="PROSITE" id="PS50903">
    <property type="entry name" value="RUBREDOXIN_LIKE"/>
    <property type="match status" value="1"/>
</dbReference>
<comment type="cofactor">
    <cofactor evidence="1">
        <name>Fe(3+)</name>
        <dbReference type="ChEBI" id="CHEBI:29034"/>
    </cofactor>
</comment>
<dbReference type="RefSeq" id="XP_068367624.1">
    <property type="nucleotide sequence ID" value="XM_068498218.1"/>
</dbReference>
<dbReference type="GO" id="GO:0016491">
    <property type="term" value="F:oxidoreductase activity"/>
    <property type="evidence" value="ECO:0007669"/>
    <property type="project" value="InterPro"/>
</dbReference>
<feature type="domain" description="Rubredoxin-like" evidence="6">
    <location>
        <begin position="156"/>
        <end position="190"/>
    </location>
</feature>
<dbReference type="InterPro" id="IPR009040">
    <property type="entry name" value="Ferritin-like_diiron"/>
</dbReference>
<evidence type="ECO:0000259" key="6">
    <source>
        <dbReference type="PROSITE" id="PS50903"/>
    </source>
</evidence>
<keyword evidence="9" id="KW-1185">Reference proteome</keyword>
<protein>
    <submittedName>
        <fullName evidence="8">Rubrerythrin</fullName>
    </submittedName>
</protein>
<dbReference type="InterPro" id="IPR048574">
    <property type="entry name" value="RUBY_RBDX"/>
</dbReference>
<dbReference type="CDD" id="cd01041">
    <property type="entry name" value="Rubrerythrin"/>
    <property type="match status" value="1"/>
</dbReference>
<dbReference type="InterPro" id="IPR003251">
    <property type="entry name" value="Rr_diiron-bd_dom"/>
</dbReference>
<name>A0A1J4KUB9_9EUKA</name>
<keyword evidence="5" id="KW-0408">Iron</keyword>
<keyword evidence="3" id="KW-0479">Metal-binding</keyword>
<evidence type="ECO:0000256" key="1">
    <source>
        <dbReference type="ARBA" id="ARBA00001965"/>
    </source>
</evidence>
<comment type="caution">
    <text evidence="8">The sequence shown here is derived from an EMBL/GenBank/DDBJ whole genome shotgun (WGS) entry which is preliminary data.</text>
</comment>
<dbReference type="InterPro" id="IPR009078">
    <property type="entry name" value="Ferritin-like_SF"/>
</dbReference>
<proteinExistence type="predicted"/>